<proteinExistence type="predicted"/>
<sequence length="135" mass="15223">MSSSQAGLSMANIQAAKQCLRVVGSVDERLGDSFGAKFMEFTPDTSIESPEEILGRWCMVKEIHDLLKTLDLTERQVLVLRFGLGGHHLKSLQEIGTCFRSLALIISLSIQRRPERNRHVFDYLADVEYELVDTP</sequence>
<name>A0ACB7XPL2_9ERIC</name>
<evidence type="ECO:0000313" key="1">
    <source>
        <dbReference type="EMBL" id="KAH7842764.1"/>
    </source>
</evidence>
<protein>
    <submittedName>
        <fullName evidence="1">Uncharacterized protein</fullName>
    </submittedName>
</protein>
<dbReference type="EMBL" id="CM037151">
    <property type="protein sequence ID" value="KAH7842764.1"/>
    <property type="molecule type" value="Genomic_DNA"/>
</dbReference>
<comment type="caution">
    <text evidence="1">The sequence shown here is derived from an EMBL/GenBank/DDBJ whole genome shotgun (WGS) entry which is preliminary data.</text>
</comment>
<accession>A0ACB7XPL2</accession>
<reference evidence="1 2" key="1">
    <citation type="journal article" date="2021" name="Hortic Res">
        <title>High-quality reference genome and annotation aids understanding of berry development for evergreen blueberry (Vaccinium darrowii).</title>
        <authorList>
            <person name="Yu J."/>
            <person name="Hulse-Kemp A.M."/>
            <person name="Babiker E."/>
            <person name="Staton M."/>
        </authorList>
    </citation>
    <scope>NUCLEOTIDE SEQUENCE [LARGE SCALE GENOMIC DNA]</scope>
    <source>
        <strain evidence="2">cv. NJ 8807/NJ 8810</strain>
        <tissue evidence="1">Young leaf</tissue>
    </source>
</reference>
<organism evidence="1 2">
    <name type="scientific">Vaccinium darrowii</name>
    <dbReference type="NCBI Taxonomy" id="229202"/>
    <lineage>
        <taxon>Eukaryota</taxon>
        <taxon>Viridiplantae</taxon>
        <taxon>Streptophyta</taxon>
        <taxon>Embryophyta</taxon>
        <taxon>Tracheophyta</taxon>
        <taxon>Spermatophyta</taxon>
        <taxon>Magnoliopsida</taxon>
        <taxon>eudicotyledons</taxon>
        <taxon>Gunneridae</taxon>
        <taxon>Pentapetalae</taxon>
        <taxon>asterids</taxon>
        <taxon>Ericales</taxon>
        <taxon>Ericaceae</taxon>
        <taxon>Vaccinioideae</taxon>
        <taxon>Vaccinieae</taxon>
        <taxon>Vaccinium</taxon>
    </lineage>
</organism>
<evidence type="ECO:0000313" key="2">
    <source>
        <dbReference type="Proteomes" id="UP000828048"/>
    </source>
</evidence>
<keyword evidence="2" id="KW-1185">Reference proteome</keyword>
<dbReference type="Proteomes" id="UP000828048">
    <property type="component" value="Chromosome 1"/>
</dbReference>
<gene>
    <name evidence="1" type="ORF">Vadar_008881</name>
</gene>